<dbReference type="AlphaFoldDB" id="F8D8X1"/>
<dbReference type="eggNOG" id="arCOG00701">
    <property type="taxonomic scope" value="Archaea"/>
</dbReference>
<dbReference type="Proteomes" id="UP000006794">
    <property type="component" value="Chromosome"/>
</dbReference>
<dbReference type="PANTHER" id="PTHR46211:SF14">
    <property type="entry name" value="GLYCEROPHOSPHODIESTER PHOSPHODIESTERASE"/>
    <property type="match status" value="1"/>
</dbReference>
<sequence>MSRPTRSRPAVIAHRGYAGVAPENTVAAAVRAAERDDTAMIEIDVQPAACGTPVVVHDDRLEGTHPRDGRPLTDADGLVRETPLEELQETRVLGTDETIPTLATLLEALPDTAGVNVELKNPGTTDLRFGEALAPDERDARRDVWKPFVERVVDECRAFDGDLLFSSFCEGALAALREAAPEYAAAPLVWDDLEAGLTIADRYDCEAIHPPRNAVAGVPLATTEYAGLPAAEPELDVLERAHEDGRAVNVWTVETWGQFDQLAAAGVDGIIADYPGLERAASAAASRTDRREP</sequence>
<protein>
    <submittedName>
        <fullName evidence="2">Glycerophosphoryl diester phosphodiesterase</fullName>
    </submittedName>
</protein>
<dbReference type="STRING" id="797210.Halxa_3433"/>
<dbReference type="PROSITE" id="PS51704">
    <property type="entry name" value="GP_PDE"/>
    <property type="match status" value="1"/>
</dbReference>
<dbReference type="EMBL" id="CP002839">
    <property type="protein sequence ID" value="AEH38044.1"/>
    <property type="molecule type" value="Genomic_DNA"/>
</dbReference>
<dbReference type="RefSeq" id="WP_013880933.1">
    <property type="nucleotide sequence ID" value="NC_015666.1"/>
</dbReference>
<keyword evidence="3" id="KW-1185">Reference proteome</keyword>
<name>F8D8X1_HALXS</name>
<dbReference type="PANTHER" id="PTHR46211">
    <property type="entry name" value="GLYCEROPHOSPHORYL DIESTER PHOSPHODIESTERASE"/>
    <property type="match status" value="1"/>
</dbReference>
<organism evidence="2 3">
    <name type="scientific">Halopiger xanaduensis (strain DSM 18323 / JCM 14033 / SH-6)</name>
    <dbReference type="NCBI Taxonomy" id="797210"/>
    <lineage>
        <taxon>Archaea</taxon>
        <taxon>Methanobacteriati</taxon>
        <taxon>Methanobacteriota</taxon>
        <taxon>Stenosarchaea group</taxon>
        <taxon>Halobacteria</taxon>
        <taxon>Halobacteriales</taxon>
        <taxon>Natrialbaceae</taxon>
        <taxon>Halopiger</taxon>
    </lineage>
</organism>
<gene>
    <name evidence="2" type="ordered locus">Halxa_3433</name>
</gene>
<feature type="domain" description="GP-PDE" evidence="1">
    <location>
        <begin position="9"/>
        <end position="282"/>
    </location>
</feature>
<evidence type="ECO:0000259" key="1">
    <source>
        <dbReference type="PROSITE" id="PS51704"/>
    </source>
</evidence>
<evidence type="ECO:0000313" key="3">
    <source>
        <dbReference type="Proteomes" id="UP000006794"/>
    </source>
</evidence>
<dbReference type="Gene3D" id="3.20.20.190">
    <property type="entry name" value="Phosphatidylinositol (PI) phosphodiesterase"/>
    <property type="match status" value="1"/>
</dbReference>
<dbReference type="InterPro" id="IPR030395">
    <property type="entry name" value="GP_PDE_dom"/>
</dbReference>
<dbReference type="GeneID" id="10798381"/>
<proteinExistence type="predicted"/>
<dbReference type="SUPFAM" id="SSF51695">
    <property type="entry name" value="PLC-like phosphodiesterases"/>
    <property type="match status" value="1"/>
</dbReference>
<dbReference type="GO" id="GO:0006629">
    <property type="term" value="P:lipid metabolic process"/>
    <property type="evidence" value="ECO:0007669"/>
    <property type="project" value="InterPro"/>
</dbReference>
<reference evidence="2 3" key="1">
    <citation type="journal article" date="2012" name="Stand. Genomic Sci.">
        <title>Complete genome sequence of Halopiger xanaduensis type strain (SH-6(T)).</title>
        <authorList>
            <person name="Anderson I."/>
            <person name="Tindall B.J."/>
            <person name="Rohde M."/>
            <person name="Lucas S."/>
            <person name="Han J."/>
            <person name="Lapidus A."/>
            <person name="Cheng J.F."/>
            <person name="Goodwin L."/>
            <person name="Pitluck S."/>
            <person name="Peters L."/>
            <person name="Pati A."/>
            <person name="Mikhailova N."/>
            <person name="Pagani I."/>
            <person name="Teshima H."/>
            <person name="Han C."/>
            <person name="Tapia R."/>
            <person name="Land M."/>
            <person name="Woyke T."/>
            <person name="Klenk H.P."/>
            <person name="Kyrpides N."/>
            <person name="Ivanova N."/>
        </authorList>
    </citation>
    <scope>NUCLEOTIDE SEQUENCE [LARGE SCALE GENOMIC DNA]</scope>
    <source>
        <strain evidence="3">DSM 18323 / JCM 14033 / SH-6</strain>
    </source>
</reference>
<evidence type="ECO:0000313" key="2">
    <source>
        <dbReference type="EMBL" id="AEH38044.1"/>
    </source>
</evidence>
<dbReference type="Pfam" id="PF03009">
    <property type="entry name" value="GDPD"/>
    <property type="match status" value="1"/>
</dbReference>
<accession>F8D8X1</accession>
<dbReference type="KEGG" id="hxa:Halxa_3433"/>
<dbReference type="GO" id="GO:0008081">
    <property type="term" value="F:phosphoric diester hydrolase activity"/>
    <property type="evidence" value="ECO:0007669"/>
    <property type="project" value="InterPro"/>
</dbReference>
<dbReference type="InterPro" id="IPR017946">
    <property type="entry name" value="PLC-like_Pdiesterase_TIM-brl"/>
</dbReference>
<dbReference type="OrthoDB" id="19020at2157"/>
<dbReference type="HOGENOM" id="CLU_030006_3_3_2"/>